<evidence type="ECO:0000256" key="2">
    <source>
        <dbReference type="SAM" id="SignalP"/>
    </source>
</evidence>
<accession>A0A660L9M9</accession>
<dbReference type="SUPFAM" id="SSF50494">
    <property type="entry name" value="Trypsin-like serine proteases"/>
    <property type="match status" value="1"/>
</dbReference>
<comment type="caution">
    <text evidence="3">The sequence shown here is derived from an EMBL/GenBank/DDBJ whole genome shotgun (WGS) entry which is preliminary data.</text>
</comment>
<evidence type="ECO:0000313" key="3">
    <source>
        <dbReference type="EMBL" id="RKQ91728.1"/>
    </source>
</evidence>
<sequence length="292" mass="30316">MRRFTTPAVLACLLLSAASAEARVESQEVSQSASSVADYWTPERREAAKPAEQRFGGAAPQAEAKAAPLPWTSAEVTTPYTQAPTSTHGKVFFTLGGNDYVCSGTALLSGNKSVVWTAGHCVNEGPGAFATNWEFVPAYKDGSAPLGAYVAENLFTTSAWGNSGEFSYDLGAAVVAPAGGTALTDRVGGRGIAFNYSRSQTYTSYGYPAAPPFDGERLWRCNSGLQTQDTSANPATLGIGCDMTGGSSGGGWIVGSNVVSVNSYGYDNQPNVMYGPYQGSVAQSLYAAAAAD</sequence>
<dbReference type="PANTHER" id="PTHR15462">
    <property type="entry name" value="SERINE PROTEASE"/>
    <property type="match status" value="1"/>
</dbReference>
<proteinExistence type="predicted"/>
<feature type="chain" id="PRO_5038612746" description="V8-like Glu-specific endopeptidase" evidence="2">
    <location>
        <begin position="23"/>
        <end position="292"/>
    </location>
</feature>
<protein>
    <recommendedName>
        <fullName evidence="5">V8-like Glu-specific endopeptidase</fullName>
    </recommendedName>
</protein>
<dbReference type="InterPro" id="IPR050966">
    <property type="entry name" value="Glutamyl_endopeptidase"/>
</dbReference>
<dbReference type="InterPro" id="IPR043504">
    <property type="entry name" value="Peptidase_S1_PA_chymotrypsin"/>
</dbReference>
<dbReference type="InterPro" id="IPR009003">
    <property type="entry name" value="Peptidase_S1_PA"/>
</dbReference>
<evidence type="ECO:0008006" key="5">
    <source>
        <dbReference type="Google" id="ProtNLM"/>
    </source>
</evidence>
<evidence type="ECO:0000256" key="1">
    <source>
        <dbReference type="ARBA" id="ARBA00022729"/>
    </source>
</evidence>
<dbReference type="AlphaFoldDB" id="A0A660L9M9"/>
<reference evidence="3 4" key="1">
    <citation type="submission" date="2018-10" db="EMBL/GenBank/DDBJ databases">
        <title>Genomic Encyclopedia of Archaeal and Bacterial Type Strains, Phase II (KMG-II): from individual species to whole genera.</title>
        <authorList>
            <person name="Goeker M."/>
        </authorList>
    </citation>
    <scope>NUCLEOTIDE SEQUENCE [LARGE SCALE GENOMIC DNA]</scope>
    <source>
        <strain evidence="3 4">DSM 14954</strain>
    </source>
</reference>
<dbReference type="Gene3D" id="2.40.10.10">
    <property type="entry name" value="Trypsin-like serine proteases"/>
    <property type="match status" value="2"/>
</dbReference>
<evidence type="ECO:0000313" key="4">
    <source>
        <dbReference type="Proteomes" id="UP000278962"/>
    </source>
</evidence>
<keyword evidence="1 2" id="KW-0732">Signal</keyword>
<name>A0A660L9M9_9ACTN</name>
<organism evidence="3 4">
    <name type="scientific">Solirubrobacter pauli</name>
    <dbReference type="NCBI Taxonomy" id="166793"/>
    <lineage>
        <taxon>Bacteria</taxon>
        <taxon>Bacillati</taxon>
        <taxon>Actinomycetota</taxon>
        <taxon>Thermoleophilia</taxon>
        <taxon>Solirubrobacterales</taxon>
        <taxon>Solirubrobacteraceae</taxon>
        <taxon>Solirubrobacter</taxon>
    </lineage>
</organism>
<feature type="signal peptide" evidence="2">
    <location>
        <begin position="1"/>
        <end position="22"/>
    </location>
</feature>
<dbReference type="PANTHER" id="PTHR15462:SF19">
    <property type="entry name" value="PEPTIDASE S1 DOMAIN-CONTAINING PROTEIN"/>
    <property type="match status" value="1"/>
</dbReference>
<dbReference type="OrthoDB" id="5121599at2"/>
<dbReference type="EMBL" id="RBIL01000001">
    <property type="protein sequence ID" value="RKQ91728.1"/>
    <property type="molecule type" value="Genomic_DNA"/>
</dbReference>
<gene>
    <name evidence="3" type="ORF">C8N24_1556</name>
</gene>
<dbReference type="Proteomes" id="UP000278962">
    <property type="component" value="Unassembled WGS sequence"/>
</dbReference>
<keyword evidence="4" id="KW-1185">Reference proteome</keyword>